<dbReference type="Proteomes" id="UP000777774">
    <property type="component" value="Unassembled WGS sequence"/>
</dbReference>
<dbReference type="Gene3D" id="2.30.110.10">
    <property type="entry name" value="Electron Transport, Fmn-binding Protein, Chain A"/>
    <property type="match status" value="1"/>
</dbReference>
<evidence type="ECO:0000256" key="1">
    <source>
        <dbReference type="ARBA" id="ARBA00008710"/>
    </source>
</evidence>
<evidence type="ECO:0000313" key="4">
    <source>
        <dbReference type="Proteomes" id="UP000777774"/>
    </source>
</evidence>
<dbReference type="RefSeq" id="WP_168679530.1">
    <property type="nucleotide sequence ID" value="NZ_JAAXOY010000402.1"/>
</dbReference>
<dbReference type="Pfam" id="PF04075">
    <property type="entry name" value="F420H2_quin_red"/>
    <property type="match status" value="1"/>
</dbReference>
<dbReference type="SUPFAM" id="SSF50475">
    <property type="entry name" value="FMN-binding split barrel"/>
    <property type="match status" value="1"/>
</dbReference>
<comment type="catalytic activity">
    <reaction evidence="2">
        <text>oxidized coenzyme F420-(gamma-L-Glu)(n) + a quinol + H(+) = reduced coenzyme F420-(gamma-L-Glu)(n) + a quinone</text>
        <dbReference type="Rhea" id="RHEA:39663"/>
        <dbReference type="Rhea" id="RHEA-COMP:12939"/>
        <dbReference type="Rhea" id="RHEA-COMP:14378"/>
        <dbReference type="ChEBI" id="CHEBI:15378"/>
        <dbReference type="ChEBI" id="CHEBI:24646"/>
        <dbReference type="ChEBI" id="CHEBI:132124"/>
        <dbReference type="ChEBI" id="CHEBI:133980"/>
        <dbReference type="ChEBI" id="CHEBI:139511"/>
    </reaction>
</comment>
<accession>A0ABX1K1Z0</accession>
<dbReference type="PANTHER" id="PTHR39428">
    <property type="entry name" value="F420H(2)-DEPENDENT QUINONE REDUCTASE RV1261C"/>
    <property type="match status" value="1"/>
</dbReference>
<dbReference type="InterPro" id="IPR004378">
    <property type="entry name" value="F420H2_quin_Rdtase"/>
</dbReference>
<evidence type="ECO:0000256" key="2">
    <source>
        <dbReference type="ARBA" id="ARBA00049106"/>
    </source>
</evidence>
<comment type="similarity">
    <text evidence="1">Belongs to the F420H(2)-dependent quinone reductase family.</text>
</comment>
<dbReference type="EMBL" id="JAAXOY010000402">
    <property type="protein sequence ID" value="NKY40586.1"/>
    <property type="molecule type" value="Genomic_DNA"/>
</dbReference>
<dbReference type="InterPro" id="IPR012349">
    <property type="entry name" value="Split_barrel_FMN-bd"/>
</dbReference>
<protein>
    <submittedName>
        <fullName evidence="3">Nitroreductase family deazaflavin-dependent oxidoreductase</fullName>
    </submittedName>
</protein>
<comment type="caution">
    <text evidence="3">The sequence shown here is derived from an EMBL/GenBank/DDBJ whole genome shotgun (WGS) entry which is preliminary data.</text>
</comment>
<dbReference type="NCBIfam" id="TIGR00026">
    <property type="entry name" value="hi_GC_TIGR00026"/>
    <property type="match status" value="1"/>
</dbReference>
<dbReference type="PANTHER" id="PTHR39428:SF1">
    <property type="entry name" value="F420H(2)-DEPENDENT QUINONE REDUCTASE RV1261C"/>
    <property type="match status" value="1"/>
</dbReference>
<organism evidence="3 4">
    <name type="scientific">Cellulomonas septica</name>
    <dbReference type="NCBI Taxonomy" id="285080"/>
    <lineage>
        <taxon>Bacteria</taxon>
        <taxon>Bacillati</taxon>
        <taxon>Actinomycetota</taxon>
        <taxon>Actinomycetes</taxon>
        <taxon>Micrococcales</taxon>
        <taxon>Cellulomonadaceae</taxon>
        <taxon>Cellulomonas</taxon>
    </lineage>
</organism>
<name>A0ABX1K1Z0_9CELL</name>
<gene>
    <name evidence="3" type="ORF">HGA02_13955</name>
</gene>
<sequence length="135" mass="15239">MNDWNTHVIEEFRANAGQVGGHFAGEPLLLLHTTGARTGEPRVSPMMYQDLGDGRLAVFGSFAGRDVHPAWFHNLVAHPEVSAEIGSATRTFTARVADPEERRAIWERQKQAYPRFAEYEQKTDREIPVVVLEPR</sequence>
<evidence type="ECO:0000313" key="3">
    <source>
        <dbReference type="EMBL" id="NKY40586.1"/>
    </source>
</evidence>
<reference evidence="3 4" key="1">
    <citation type="submission" date="2020-04" db="EMBL/GenBank/DDBJ databases">
        <title>MicrobeNet Type strains.</title>
        <authorList>
            <person name="Nicholson A.C."/>
        </authorList>
    </citation>
    <scope>NUCLEOTIDE SEQUENCE [LARGE SCALE GENOMIC DNA]</scope>
    <source>
        <strain evidence="3 4">ATCC BAA-787</strain>
    </source>
</reference>
<keyword evidence="4" id="KW-1185">Reference proteome</keyword>
<proteinExistence type="inferred from homology"/>